<dbReference type="InterPro" id="IPR001229">
    <property type="entry name" value="Jacalin-like_lectin_dom"/>
</dbReference>
<proteinExistence type="predicted"/>
<gene>
    <name evidence="3" type="ORF">SAPIO_CDS10520</name>
</gene>
<dbReference type="Proteomes" id="UP000028545">
    <property type="component" value="Unassembled WGS sequence"/>
</dbReference>
<dbReference type="GO" id="GO:0016791">
    <property type="term" value="F:phosphatase activity"/>
    <property type="evidence" value="ECO:0007669"/>
    <property type="project" value="InterPro"/>
</dbReference>
<dbReference type="OMA" id="PHGTWFN"/>
<keyword evidence="3" id="KW-0269">Exonuclease</keyword>
<comment type="caution">
    <text evidence="3">The sequence shown here is derived from an EMBL/GenBank/DDBJ whole genome shotgun (WGS) entry which is preliminary data.</text>
</comment>
<dbReference type="InterPro" id="IPR000300">
    <property type="entry name" value="IPPc"/>
</dbReference>
<dbReference type="AlphaFoldDB" id="A0A084FVL5"/>
<keyword evidence="3" id="KW-0378">Hydrolase</keyword>
<dbReference type="CDD" id="cd09615">
    <property type="entry name" value="Jacalin_EEP"/>
    <property type="match status" value="1"/>
</dbReference>
<dbReference type="InterPro" id="IPR036691">
    <property type="entry name" value="Endo/exonu/phosph_ase_sf"/>
</dbReference>
<accession>A0A084FVL5</accession>
<keyword evidence="1" id="KW-0732">Signal</keyword>
<dbReference type="GO" id="GO:0046856">
    <property type="term" value="P:phosphatidylinositol dephosphorylation"/>
    <property type="evidence" value="ECO:0007669"/>
    <property type="project" value="InterPro"/>
</dbReference>
<protein>
    <submittedName>
        <fullName evidence="3">Endonuclease exonuclease phosphatase family protein</fullName>
    </submittedName>
</protein>
<feature type="domain" description="Jacalin-type lectin" evidence="2">
    <location>
        <begin position="303"/>
        <end position="434"/>
    </location>
</feature>
<dbReference type="PANTHER" id="PTHR16320:SF1">
    <property type="entry name" value="SPHINGOMYELINASE DDB_G0288017"/>
    <property type="match status" value="1"/>
</dbReference>
<reference evidence="3 4" key="1">
    <citation type="journal article" date="2014" name="Genome Announc.">
        <title>Draft genome sequence of the pathogenic fungus Scedosporium apiospermum.</title>
        <authorList>
            <person name="Vandeputte P."/>
            <person name="Ghamrawi S."/>
            <person name="Rechenmann M."/>
            <person name="Iltis A."/>
            <person name="Giraud S."/>
            <person name="Fleury M."/>
            <person name="Thornton C."/>
            <person name="Delhaes L."/>
            <person name="Meyer W."/>
            <person name="Papon N."/>
            <person name="Bouchara J.P."/>
        </authorList>
    </citation>
    <scope>NUCLEOTIDE SEQUENCE [LARGE SCALE GENOMIC DNA]</scope>
    <source>
        <strain evidence="3 4">IHEM 14462</strain>
    </source>
</reference>
<dbReference type="SUPFAM" id="SSF51101">
    <property type="entry name" value="Mannose-binding lectins"/>
    <property type="match status" value="1"/>
</dbReference>
<name>A0A084FVL5_PSEDA</name>
<dbReference type="InterPro" id="IPR038772">
    <property type="entry name" value="Sph/SMPD2-like"/>
</dbReference>
<dbReference type="RefSeq" id="XP_016638926.1">
    <property type="nucleotide sequence ID" value="XM_016784101.1"/>
</dbReference>
<dbReference type="EMBL" id="JOWA01000165">
    <property type="protein sequence ID" value="KEZ39127.1"/>
    <property type="molecule type" value="Genomic_DNA"/>
</dbReference>
<dbReference type="Gene3D" id="2.100.10.30">
    <property type="entry name" value="Jacalin-like lectin domain"/>
    <property type="match status" value="1"/>
</dbReference>
<sequence>MKVTYILSVLAATGLGAFAATDGSFDILAMNVAGLPAIFNGNDVPGDKATNARTIGSKFSQYAYDIIHDFNYHAYIYETDNHPYRTPTSGGAAIGSGLNTLSNFNWINFSRVKWDDCSNASGADCLTPKGFTFMRLSIDDGAWIDIYNLHTDAGTETADLAARNSNLRQVASYIDTWSVGNAVLVFGDTNSRYTRTSDQISIFSTQNGMADPWVQLVRGGVTPTQETICENPSTTDYCETVDKVFYRGSPIVTLSATSFNYDSTKFLQADGNILSDHNPIHVEFNWSLSNRFRQSNYWGGPHGNWFTDLPTLSSKSGSIKTSVITFRGASRLDSVGLTLTDGTKFVHGGTGGSETSLKLGQNEYWTSAVLCQGQKDGRTRNFYIQATTSAGNKVSAGSLTSDCNTFQAPAGWQIVGYMGQDGDEIDQLAFIYAPQ</sequence>
<evidence type="ECO:0000259" key="2">
    <source>
        <dbReference type="SMART" id="SM00915"/>
    </source>
</evidence>
<dbReference type="PANTHER" id="PTHR16320">
    <property type="entry name" value="SPHINGOMYELINASE FAMILY MEMBER"/>
    <property type="match status" value="1"/>
</dbReference>
<keyword evidence="3" id="KW-0255">Endonuclease</keyword>
<dbReference type="GO" id="GO:0004767">
    <property type="term" value="F:sphingomyelin phosphodiesterase activity"/>
    <property type="evidence" value="ECO:0007669"/>
    <property type="project" value="InterPro"/>
</dbReference>
<dbReference type="SMART" id="SM00915">
    <property type="entry name" value="Jacalin"/>
    <property type="match status" value="1"/>
</dbReference>
<organism evidence="3 4">
    <name type="scientific">Pseudallescheria apiosperma</name>
    <name type="common">Scedosporium apiospermum</name>
    <dbReference type="NCBI Taxonomy" id="563466"/>
    <lineage>
        <taxon>Eukaryota</taxon>
        <taxon>Fungi</taxon>
        <taxon>Dikarya</taxon>
        <taxon>Ascomycota</taxon>
        <taxon>Pezizomycotina</taxon>
        <taxon>Sordariomycetes</taxon>
        <taxon>Hypocreomycetidae</taxon>
        <taxon>Microascales</taxon>
        <taxon>Microascaceae</taxon>
        <taxon>Scedosporium</taxon>
    </lineage>
</organism>
<evidence type="ECO:0000313" key="3">
    <source>
        <dbReference type="EMBL" id="KEZ39127.1"/>
    </source>
</evidence>
<evidence type="ECO:0000313" key="4">
    <source>
        <dbReference type="Proteomes" id="UP000028545"/>
    </source>
</evidence>
<keyword evidence="3" id="KW-0540">Nuclease</keyword>
<feature type="chain" id="PRO_5001775037" evidence="1">
    <location>
        <begin position="20"/>
        <end position="435"/>
    </location>
</feature>
<dbReference type="Pfam" id="PF01419">
    <property type="entry name" value="Jacalin"/>
    <property type="match status" value="1"/>
</dbReference>
<dbReference type="SUPFAM" id="SSF56219">
    <property type="entry name" value="DNase I-like"/>
    <property type="match status" value="1"/>
</dbReference>
<dbReference type="OrthoDB" id="40902at2759"/>
<dbReference type="Pfam" id="PF22669">
    <property type="entry name" value="Exo_endo_phos2"/>
    <property type="match status" value="1"/>
</dbReference>
<dbReference type="InterPro" id="IPR036404">
    <property type="entry name" value="Jacalin-like_lectin_dom_sf"/>
</dbReference>
<dbReference type="KEGG" id="sapo:SAPIO_CDS10520"/>
<dbReference type="GO" id="GO:0004519">
    <property type="term" value="F:endonuclease activity"/>
    <property type="evidence" value="ECO:0007669"/>
    <property type="project" value="UniProtKB-KW"/>
</dbReference>
<dbReference type="VEuPathDB" id="FungiDB:SAPIO_CDS10520"/>
<dbReference type="GO" id="GO:0005737">
    <property type="term" value="C:cytoplasm"/>
    <property type="evidence" value="ECO:0007669"/>
    <property type="project" value="TreeGrafter"/>
</dbReference>
<dbReference type="Gene3D" id="3.60.10.10">
    <property type="entry name" value="Endonuclease/exonuclease/phosphatase"/>
    <property type="match status" value="1"/>
</dbReference>
<dbReference type="GO" id="GO:0004527">
    <property type="term" value="F:exonuclease activity"/>
    <property type="evidence" value="ECO:0007669"/>
    <property type="project" value="UniProtKB-KW"/>
</dbReference>
<dbReference type="GeneID" id="27719725"/>
<dbReference type="HOGENOM" id="CLU_032141_0_0_1"/>
<feature type="signal peptide" evidence="1">
    <location>
        <begin position="1"/>
        <end position="19"/>
    </location>
</feature>
<keyword evidence="4" id="KW-1185">Reference proteome</keyword>
<evidence type="ECO:0000256" key="1">
    <source>
        <dbReference type="SAM" id="SignalP"/>
    </source>
</evidence>